<dbReference type="AlphaFoldDB" id="A0A6S7IC28"/>
<organism evidence="1 2">
    <name type="scientific">Paramuricea clavata</name>
    <name type="common">Red gorgonian</name>
    <name type="synonym">Violescent sea-whip</name>
    <dbReference type="NCBI Taxonomy" id="317549"/>
    <lineage>
        <taxon>Eukaryota</taxon>
        <taxon>Metazoa</taxon>
        <taxon>Cnidaria</taxon>
        <taxon>Anthozoa</taxon>
        <taxon>Octocorallia</taxon>
        <taxon>Malacalcyonacea</taxon>
        <taxon>Plexauridae</taxon>
        <taxon>Paramuricea</taxon>
    </lineage>
</organism>
<name>A0A6S7IC28_PARCT</name>
<gene>
    <name evidence="1" type="ORF">PACLA_8A003494</name>
</gene>
<sequence>MAAQQGIRSPNVMSQQCSLTSNMAAQQGIRSSNVMSHQSALTSNMAAQQGIRSSNLTSHQSALTSNMAAQQRIRSSNLMSQQGILISNVESHSVTPTIQTQYAIPARHKPNPGSFIFEKLAFLDPRVSRCYGCGDQLKPGGNLPSPPNDLVMTTRLHRRYYKEGQLQVSLEIKPVYLMVVHIALDLPTKISTQHLANYRTI</sequence>
<proteinExistence type="predicted"/>
<protein>
    <submittedName>
        <fullName evidence="1">Uncharacterized protein</fullName>
    </submittedName>
</protein>
<dbReference type="Proteomes" id="UP001152795">
    <property type="component" value="Unassembled WGS sequence"/>
</dbReference>
<comment type="caution">
    <text evidence="1">The sequence shown here is derived from an EMBL/GenBank/DDBJ whole genome shotgun (WGS) entry which is preliminary data.</text>
</comment>
<evidence type="ECO:0000313" key="1">
    <source>
        <dbReference type="EMBL" id="CAB4014539.1"/>
    </source>
</evidence>
<dbReference type="EMBL" id="CACRXK020008346">
    <property type="protein sequence ID" value="CAB4014539.1"/>
    <property type="molecule type" value="Genomic_DNA"/>
</dbReference>
<keyword evidence="2" id="KW-1185">Reference proteome</keyword>
<evidence type="ECO:0000313" key="2">
    <source>
        <dbReference type="Proteomes" id="UP001152795"/>
    </source>
</evidence>
<reference evidence="1" key="1">
    <citation type="submission" date="2020-04" db="EMBL/GenBank/DDBJ databases">
        <authorList>
            <person name="Alioto T."/>
            <person name="Alioto T."/>
            <person name="Gomez Garrido J."/>
        </authorList>
    </citation>
    <scope>NUCLEOTIDE SEQUENCE</scope>
    <source>
        <strain evidence="1">A484AB</strain>
    </source>
</reference>
<accession>A0A6S7IC28</accession>